<protein>
    <recommendedName>
        <fullName evidence="5">Ribosome biogenesis regulatory protein</fullName>
    </recommendedName>
</protein>
<reference evidence="7 8" key="1">
    <citation type="submission" date="2024-04" db="EMBL/GenBank/DDBJ databases">
        <title>Tritrichomonas musculus Genome.</title>
        <authorList>
            <person name="Alves-Ferreira E."/>
            <person name="Grigg M."/>
            <person name="Lorenzi H."/>
            <person name="Galac M."/>
        </authorList>
    </citation>
    <scope>NUCLEOTIDE SEQUENCE [LARGE SCALE GENOMIC DNA]</scope>
    <source>
        <strain evidence="7 8">EAF2021</strain>
    </source>
</reference>
<dbReference type="InterPro" id="IPR007023">
    <property type="entry name" value="Ribosom_reg"/>
</dbReference>
<evidence type="ECO:0000256" key="6">
    <source>
        <dbReference type="SAM" id="MobiDB-lite"/>
    </source>
</evidence>
<name>A0ABR2KHC8_9EUKA</name>
<organism evidence="7 8">
    <name type="scientific">Tritrichomonas musculus</name>
    <dbReference type="NCBI Taxonomy" id="1915356"/>
    <lineage>
        <taxon>Eukaryota</taxon>
        <taxon>Metamonada</taxon>
        <taxon>Parabasalia</taxon>
        <taxon>Tritrichomonadida</taxon>
        <taxon>Tritrichomonadidae</taxon>
        <taxon>Tritrichomonas</taxon>
    </lineage>
</organism>
<sequence length="241" mass="27838">MTQITLDIAHITVLDPNHYDNDKTNDEKFLLEKATDSFNNLFSQIQALPLNINNSSRHDLPKEIISLPRENPIPPEKPKTRWEQFVKEKGLKFQPKENKIFDERTGEWRLRADRTFKKEEDWVIEVPNGTYEDPFEKRDNARKEASNEQKKRERRNKLRAQRALIDHHRAASASPSKGAISPKGNHRIETLKEAIKTSSHPGSSASMNQFNKVPNKPAIFEEGSKTPKIIDRNVGKKKGRK</sequence>
<dbReference type="Pfam" id="PF04939">
    <property type="entry name" value="RRS1"/>
    <property type="match status" value="1"/>
</dbReference>
<keyword evidence="3 5" id="KW-0690">Ribosome biogenesis</keyword>
<keyword evidence="8" id="KW-1185">Reference proteome</keyword>
<comment type="caution">
    <text evidence="7">The sequence shown here is derived from an EMBL/GenBank/DDBJ whole genome shotgun (WGS) entry which is preliminary data.</text>
</comment>
<feature type="compositionally biased region" description="Basic and acidic residues" evidence="6">
    <location>
        <begin position="134"/>
        <end position="151"/>
    </location>
</feature>
<comment type="subcellular location">
    <subcellularLocation>
        <location evidence="1 5">Nucleus</location>
    </subcellularLocation>
</comment>
<comment type="function">
    <text evidence="5">Involved in ribosomal large subunit assembly.</text>
</comment>
<dbReference type="EMBL" id="JAPFFF010000005">
    <property type="protein sequence ID" value="KAK8890208.1"/>
    <property type="molecule type" value="Genomic_DNA"/>
</dbReference>
<evidence type="ECO:0000313" key="7">
    <source>
        <dbReference type="EMBL" id="KAK8890208.1"/>
    </source>
</evidence>
<gene>
    <name evidence="7" type="ORF">M9Y10_034978</name>
</gene>
<feature type="region of interest" description="Disordered" evidence="6">
    <location>
        <begin position="217"/>
        <end position="241"/>
    </location>
</feature>
<evidence type="ECO:0000256" key="5">
    <source>
        <dbReference type="RuleBase" id="RU364132"/>
    </source>
</evidence>
<feature type="region of interest" description="Disordered" evidence="6">
    <location>
        <begin position="192"/>
        <end position="211"/>
    </location>
</feature>
<keyword evidence="4 5" id="KW-0539">Nucleus</keyword>
<feature type="compositionally biased region" description="Polar residues" evidence="6">
    <location>
        <begin position="196"/>
        <end position="211"/>
    </location>
</feature>
<feature type="region of interest" description="Disordered" evidence="6">
    <location>
        <begin position="130"/>
        <end position="187"/>
    </location>
</feature>
<evidence type="ECO:0000256" key="2">
    <source>
        <dbReference type="ARBA" id="ARBA00010077"/>
    </source>
</evidence>
<proteinExistence type="inferred from homology"/>
<evidence type="ECO:0000256" key="1">
    <source>
        <dbReference type="ARBA" id="ARBA00004123"/>
    </source>
</evidence>
<evidence type="ECO:0000256" key="3">
    <source>
        <dbReference type="ARBA" id="ARBA00022517"/>
    </source>
</evidence>
<evidence type="ECO:0000256" key="4">
    <source>
        <dbReference type="ARBA" id="ARBA00023242"/>
    </source>
</evidence>
<dbReference type="Proteomes" id="UP001470230">
    <property type="component" value="Unassembled WGS sequence"/>
</dbReference>
<accession>A0ABR2KHC8</accession>
<comment type="similarity">
    <text evidence="2 5">Belongs to the RRS1 family.</text>
</comment>
<feature type="compositionally biased region" description="Basic and acidic residues" evidence="6">
    <location>
        <begin position="222"/>
        <end position="234"/>
    </location>
</feature>
<evidence type="ECO:0000313" key="8">
    <source>
        <dbReference type="Proteomes" id="UP001470230"/>
    </source>
</evidence>